<dbReference type="AlphaFoldDB" id="A0A1X0RI07"/>
<reference evidence="1" key="1">
    <citation type="journal article" date="2016" name="Proc. Natl. Acad. Sci. U.S.A.">
        <title>Lipid metabolic changes in an early divergent fungus govern the establishment of a mutualistic symbiosis with endobacteria.</title>
        <authorList>
            <person name="Lastovetsky O.A."/>
            <person name="Gaspar M.L."/>
            <person name="Mondo S.J."/>
            <person name="LaButti K.M."/>
            <person name="Sandor L."/>
            <person name="Grigoriev I.V."/>
            <person name="Henry S.A."/>
            <person name="Pawlowska T.E."/>
        </authorList>
    </citation>
    <scope>NUCLEOTIDE SEQUENCE [LARGE SCALE GENOMIC DNA]</scope>
    <source>
        <strain evidence="1">ATCC 52814</strain>
    </source>
</reference>
<evidence type="ECO:0000313" key="1">
    <source>
        <dbReference type="EMBL" id="ORE11639.1"/>
    </source>
</evidence>
<dbReference type="VEuPathDB" id="FungiDB:BCV72DRAFT_219286"/>
<organism evidence="1">
    <name type="scientific">Rhizopus microsporus var. microsporus</name>
    <dbReference type="NCBI Taxonomy" id="86635"/>
    <lineage>
        <taxon>Eukaryota</taxon>
        <taxon>Fungi</taxon>
        <taxon>Fungi incertae sedis</taxon>
        <taxon>Mucoromycota</taxon>
        <taxon>Mucoromycotina</taxon>
        <taxon>Mucoromycetes</taxon>
        <taxon>Mucorales</taxon>
        <taxon>Mucorineae</taxon>
        <taxon>Rhizopodaceae</taxon>
        <taxon>Rhizopus</taxon>
    </lineage>
</organism>
<accession>A0A1X0RI07</accession>
<name>A0A1X0RI07_RHIZD</name>
<dbReference type="Proteomes" id="UP000242414">
    <property type="component" value="Unassembled WGS sequence"/>
</dbReference>
<dbReference type="EMBL" id="KV921855">
    <property type="protein sequence ID" value="ORE11639.1"/>
    <property type="molecule type" value="Genomic_DNA"/>
</dbReference>
<protein>
    <submittedName>
        <fullName evidence="1">Uncharacterized protein</fullName>
    </submittedName>
</protein>
<proteinExistence type="predicted"/>
<gene>
    <name evidence="1" type="ORF">BCV72DRAFT_219286</name>
</gene>
<sequence>MHSRITLLWSSWRIHEATGLSPFLKDTIRILFALSGPVLSLYEHESPVVLQQRPHSGTS</sequence>